<feature type="domain" description="BD-FAE-like" evidence="3">
    <location>
        <begin position="50"/>
        <end position="151"/>
    </location>
</feature>
<evidence type="ECO:0000313" key="4">
    <source>
        <dbReference type="EMBL" id="TCN57514.1"/>
    </source>
</evidence>
<evidence type="ECO:0000259" key="3">
    <source>
        <dbReference type="Pfam" id="PF20434"/>
    </source>
</evidence>
<evidence type="ECO:0000256" key="1">
    <source>
        <dbReference type="ARBA" id="ARBA00022801"/>
    </source>
</evidence>
<reference evidence="5 7" key="2">
    <citation type="journal article" date="2018" name="Syst. Appl. Microbiol.">
        <title>Flavobacterium circumlabens sp. nov. and Flavobacterium cupreum sp. nov., two psychrotrophic species isolated from Antarctic environmental samples.</title>
        <authorList>
            <person name="Kralova S."/>
            <person name="Busse H.J."/>
            <person name="Svec P."/>
            <person name="Maslanova I."/>
            <person name="Stankova E."/>
            <person name="Bartak M."/>
            <person name="Sedlacek I."/>
        </authorList>
    </citation>
    <scope>NUCLEOTIDE SEQUENCE [LARGE SCALE GENOMIC DNA]</scope>
    <source>
        <strain evidence="5 7">CCM 8828</strain>
    </source>
</reference>
<dbReference type="RefSeq" id="WP_132035989.1">
    <property type="nucleotide sequence ID" value="NZ_QWDN01000004.1"/>
</dbReference>
<proteinExistence type="predicted"/>
<feature type="signal peptide" evidence="2">
    <location>
        <begin position="1"/>
        <end position="21"/>
    </location>
</feature>
<reference evidence="4" key="3">
    <citation type="submission" date="2019-03" db="EMBL/GenBank/DDBJ databases">
        <authorList>
            <person name="Whitman W."/>
            <person name="Huntemann M."/>
            <person name="Clum A."/>
            <person name="Pillay M."/>
            <person name="Palaniappan K."/>
            <person name="Varghese N."/>
            <person name="Mikhailova N."/>
            <person name="Stamatis D."/>
            <person name="Reddy T."/>
            <person name="Daum C."/>
            <person name="Shapiro N."/>
            <person name="Ivanova N."/>
            <person name="Kyrpides N."/>
            <person name="Woyke T."/>
        </authorList>
    </citation>
    <scope>NUCLEOTIDE SEQUENCE</scope>
    <source>
        <strain evidence="4">P5626</strain>
    </source>
</reference>
<dbReference type="PANTHER" id="PTHR48081:SF9">
    <property type="entry name" value="CARBOXYLESTERASE"/>
    <property type="match status" value="1"/>
</dbReference>
<keyword evidence="2" id="KW-0732">Signal</keyword>
<keyword evidence="6" id="KW-1185">Reference proteome</keyword>
<dbReference type="Proteomes" id="UP000298340">
    <property type="component" value="Unassembled WGS sequence"/>
</dbReference>
<dbReference type="InterPro" id="IPR050300">
    <property type="entry name" value="GDXG_lipolytic_enzyme"/>
</dbReference>
<dbReference type="EMBL" id="QWDN01000004">
    <property type="protein sequence ID" value="TEB43826.1"/>
    <property type="molecule type" value="Genomic_DNA"/>
</dbReference>
<dbReference type="Pfam" id="PF20434">
    <property type="entry name" value="BD-FAE"/>
    <property type="match status" value="1"/>
</dbReference>
<organism evidence="5 7">
    <name type="scientific">Flavobacterium circumlabens</name>
    <dbReference type="NCBI Taxonomy" id="2133765"/>
    <lineage>
        <taxon>Bacteria</taxon>
        <taxon>Pseudomonadati</taxon>
        <taxon>Bacteroidota</taxon>
        <taxon>Flavobacteriia</taxon>
        <taxon>Flavobacteriales</taxon>
        <taxon>Flavobacteriaceae</taxon>
        <taxon>Flavobacterium</taxon>
    </lineage>
</organism>
<keyword evidence="1 5" id="KW-0378">Hydrolase</keyword>
<evidence type="ECO:0000313" key="5">
    <source>
        <dbReference type="EMBL" id="TEB43826.1"/>
    </source>
</evidence>
<dbReference type="AlphaFoldDB" id="A0A4Y7UBN4"/>
<accession>A0A4Y7UBN4</accession>
<sequence length="276" mass="30603">MKKILLLFSFFLIAASSFAQKLEYETRSNIQYYNSAAIKADAYSNERCVLDIYYPKNSKNFATIVWLHGGGLTGGNKEIPEALKNKGFAVIGVNYRLSPKVKAAKAIEDASAAVAWTFNNIASYGGNPSLIFVSGHSAGGYLAAMIGLDKKWLQKESIDANKIAGLIPFSAQCITHFEIRRENGIPDTQPTIDAFAPLFHVRADAPPLLLITGDRELEMLGRYEENAYLARMMKLAGHKQTQLFELDGYGHGMTEPAFPLLLNEVNRIIKEHQKIN</sequence>
<gene>
    <name evidence="5" type="ORF">D0809_13105</name>
    <name evidence="4" type="ORF">EV142_104172</name>
</gene>
<reference evidence="4 6" key="1">
    <citation type="journal article" date="2015" name="Stand. Genomic Sci.">
        <title>Genomic Encyclopedia of Bacterial and Archaeal Type Strains, Phase III: the genomes of soil and plant-associated and newly described type strains.</title>
        <authorList>
            <person name="Whitman W.B."/>
            <person name="Woyke T."/>
            <person name="Klenk H.P."/>
            <person name="Zhou Y."/>
            <person name="Lilburn T.G."/>
            <person name="Beck B.J."/>
            <person name="De Vos P."/>
            <person name="Vandamme P."/>
            <person name="Eisen J.A."/>
            <person name="Garrity G."/>
            <person name="Hugenholtz P."/>
            <person name="Kyrpides N.C."/>
        </authorList>
    </citation>
    <scope>NUCLEOTIDE SEQUENCE [LARGE SCALE GENOMIC DNA]</scope>
    <source>
        <strain evidence="4 6">P5626</strain>
    </source>
</reference>
<name>A0A4Y7UBN4_9FLAO</name>
<dbReference type="Proteomes" id="UP000295270">
    <property type="component" value="Unassembled WGS sequence"/>
</dbReference>
<evidence type="ECO:0000313" key="6">
    <source>
        <dbReference type="Proteomes" id="UP000295270"/>
    </source>
</evidence>
<protein>
    <submittedName>
        <fullName evidence="4">Acetyl esterase/lipase</fullName>
    </submittedName>
    <submittedName>
        <fullName evidence="5">Alpha/beta hydrolase</fullName>
    </submittedName>
</protein>
<dbReference type="GO" id="GO:0016787">
    <property type="term" value="F:hydrolase activity"/>
    <property type="evidence" value="ECO:0007669"/>
    <property type="project" value="UniProtKB-KW"/>
</dbReference>
<dbReference type="SUPFAM" id="SSF53474">
    <property type="entry name" value="alpha/beta-Hydrolases"/>
    <property type="match status" value="1"/>
</dbReference>
<dbReference type="EMBL" id="SLWA01000004">
    <property type="protein sequence ID" value="TCN57514.1"/>
    <property type="molecule type" value="Genomic_DNA"/>
</dbReference>
<dbReference type="OrthoDB" id="9777975at2"/>
<feature type="chain" id="PRO_5043204516" evidence="2">
    <location>
        <begin position="22"/>
        <end position="276"/>
    </location>
</feature>
<dbReference type="InterPro" id="IPR029058">
    <property type="entry name" value="AB_hydrolase_fold"/>
</dbReference>
<dbReference type="PANTHER" id="PTHR48081">
    <property type="entry name" value="AB HYDROLASE SUPERFAMILY PROTEIN C4A8.06C"/>
    <property type="match status" value="1"/>
</dbReference>
<comment type="caution">
    <text evidence="5">The sequence shown here is derived from an EMBL/GenBank/DDBJ whole genome shotgun (WGS) entry which is preliminary data.</text>
</comment>
<dbReference type="Gene3D" id="3.40.50.1820">
    <property type="entry name" value="alpha/beta hydrolase"/>
    <property type="match status" value="1"/>
</dbReference>
<evidence type="ECO:0000256" key="2">
    <source>
        <dbReference type="SAM" id="SignalP"/>
    </source>
</evidence>
<dbReference type="InterPro" id="IPR049492">
    <property type="entry name" value="BD-FAE-like_dom"/>
</dbReference>
<evidence type="ECO:0000313" key="7">
    <source>
        <dbReference type="Proteomes" id="UP000298340"/>
    </source>
</evidence>